<dbReference type="InterPro" id="IPR011990">
    <property type="entry name" value="TPR-like_helical_dom_sf"/>
</dbReference>
<keyword evidence="4" id="KW-1185">Reference proteome</keyword>
<dbReference type="PANTHER" id="PTHR46128:SF329">
    <property type="entry name" value="MITOCHONDRIAL GROUP I INTRON SPLICING FACTOR DMR1"/>
    <property type="match status" value="1"/>
</dbReference>
<evidence type="ECO:0000256" key="1">
    <source>
        <dbReference type="ARBA" id="ARBA00007626"/>
    </source>
</evidence>
<feature type="region of interest" description="Disordered" evidence="2">
    <location>
        <begin position="71"/>
        <end position="103"/>
    </location>
</feature>
<sequence length="721" mass="83735">MRVRLRGAYVALRMAYVALTANRSSPALPFFPHVAAAHSLLSSEREKRWRCLGNRNYSNALLSGILDQPLDMERDKPSMKSKSEPDDVERMMENGTGGKIPDQSYRMEILRLLNDKKRFPDPVDASYPVARNDNEPSDEPDFDSLQSWEQNMEWTEPDDADFDPEELDPESQVGRDSESSSPYTDTEPENGLISQFQENDWQTHEERYPYSTYAESLVTPFGVSELLLSEVRVKTINEFRAPAKGSLELTPGEVSDQNRKLVKNIRKNMRRSYVPSDFYMEFFRRLDIAYPEYVGANDTTKVALDSVYEIYMKFPTPRPLQIRYQDHERLLIAFTSGPKYRIETKLQFQQILADMAECGMPISFWEKYANLAYIAYAGPYTRTAWESVTEAIEEFQELDKQGAIHLDPTPYNIVMSAAIDCGEYSVFHRIASEMKARKVTADRYTYVNLITYFGRIKDKDSAMAVYNRFVQDNEITDSIVLSALQACLVRCRDIRGARSMLNFIEARTTPRDRLYGYEKSERRERVIANNLRKIASNRQSRKKFEEYILDPEETVRVIPTRDLYNPLLNYYAMKGHIKDVCELMDRMESYHLSMTQAYILLFKGFYHHGGLPYSEWSAESLRAIFERMLQTEDMWTLTRRLAIWILRAFYVVTSDIDEVRRVFELLMERFVASGGSLDTVSTKVVRVVEVEAPMYMKSLKKARAEGRYKPPVVHPRFRASV</sequence>
<gene>
    <name evidence="3" type="ORF">BZA70DRAFT_277061</name>
</gene>
<proteinExistence type="inferred from homology"/>
<evidence type="ECO:0000256" key="2">
    <source>
        <dbReference type="SAM" id="MobiDB-lite"/>
    </source>
</evidence>
<comment type="similarity">
    <text evidence="1">Belongs to the PPR family. P subfamily.</text>
</comment>
<organism evidence="3 4">
    <name type="scientific">Myxozyma melibiosi</name>
    <dbReference type="NCBI Taxonomy" id="54550"/>
    <lineage>
        <taxon>Eukaryota</taxon>
        <taxon>Fungi</taxon>
        <taxon>Dikarya</taxon>
        <taxon>Ascomycota</taxon>
        <taxon>Saccharomycotina</taxon>
        <taxon>Lipomycetes</taxon>
        <taxon>Lipomycetales</taxon>
        <taxon>Lipomycetaceae</taxon>
        <taxon>Myxozyma</taxon>
    </lineage>
</organism>
<comment type="caution">
    <text evidence="3">The sequence shown here is derived from an EMBL/GenBank/DDBJ whole genome shotgun (WGS) entry which is preliminary data.</text>
</comment>
<dbReference type="RefSeq" id="XP_064768825.1">
    <property type="nucleotide sequence ID" value="XM_064912396.1"/>
</dbReference>
<protein>
    <recommendedName>
        <fullName evidence="5">Pentatricopeptide repeat protein</fullName>
    </recommendedName>
</protein>
<evidence type="ECO:0000313" key="4">
    <source>
        <dbReference type="Proteomes" id="UP001498771"/>
    </source>
</evidence>
<feature type="compositionally biased region" description="Polar residues" evidence="2">
    <location>
        <begin position="144"/>
        <end position="153"/>
    </location>
</feature>
<reference evidence="3 4" key="1">
    <citation type="submission" date="2024-03" db="EMBL/GenBank/DDBJ databases">
        <title>Genome-scale model development and genomic sequencing of the oleaginous clade Lipomyces.</title>
        <authorList>
            <consortium name="Lawrence Berkeley National Laboratory"/>
            <person name="Czajka J.J."/>
            <person name="Han Y."/>
            <person name="Kim J."/>
            <person name="Mondo S.J."/>
            <person name="Hofstad B.A."/>
            <person name="Robles A."/>
            <person name="Haridas S."/>
            <person name="Riley R."/>
            <person name="LaButti K."/>
            <person name="Pangilinan J."/>
            <person name="Andreopoulos W."/>
            <person name="Lipzen A."/>
            <person name="Yan J."/>
            <person name="Wang M."/>
            <person name="Ng V."/>
            <person name="Grigoriev I.V."/>
            <person name="Spatafora J.W."/>
            <person name="Magnuson J.K."/>
            <person name="Baker S.E."/>
            <person name="Pomraning K.R."/>
        </authorList>
    </citation>
    <scope>NUCLEOTIDE SEQUENCE [LARGE SCALE GENOMIC DNA]</scope>
    <source>
        <strain evidence="3 4">Phaff 52-87</strain>
    </source>
</reference>
<feature type="compositionally biased region" description="Acidic residues" evidence="2">
    <location>
        <begin position="155"/>
        <end position="169"/>
    </location>
</feature>
<feature type="compositionally biased region" description="Basic and acidic residues" evidence="2">
    <location>
        <begin position="71"/>
        <end position="92"/>
    </location>
</feature>
<dbReference type="Proteomes" id="UP001498771">
    <property type="component" value="Unassembled WGS sequence"/>
</dbReference>
<dbReference type="PANTHER" id="PTHR46128">
    <property type="entry name" value="MITOCHONDRIAL GROUP I INTRON SPLICING FACTOR CCM1"/>
    <property type="match status" value="1"/>
</dbReference>
<evidence type="ECO:0000313" key="3">
    <source>
        <dbReference type="EMBL" id="KAK7205792.1"/>
    </source>
</evidence>
<dbReference type="EMBL" id="JBBJBU010000004">
    <property type="protein sequence ID" value="KAK7205792.1"/>
    <property type="molecule type" value="Genomic_DNA"/>
</dbReference>
<feature type="region of interest" description="Disordered" evidence="2">
    <location>
        <begin position="121"/>
        <end position="190"/>
    </location>
</feature>
<name>A0ABR1F7I2_9ASCO</name>
<dbReference type="InterPro" id="IPR050872">
    <property type="entry name" value="PPR_P_subfamily"/>
</dbReference>
<evidence type="ECO:0008006" key="5">
    <source>
        <dbReference type="Google" id="ProtNLM"/>
    </source>
</evidence>
<dbReference type="GeneID" id="90037908"/>
<accession>A0ABR1F7I2</accession>
<dbReference type="Gene3D" id="1.25.40.10">
    <property type="entry name" value="Tetratricopeptide repeat domain"/>
    <property type="match status" value="2"/>
</dbReference>